<name>A0ABD5RMQ0_9EURY</name>
<organism evidence="2 3">
    <name type="scientific">Halomarina salina</name>
    <dbReference type="NCBI Taxonomy" id="1872699"/>
    <lineage>
        <taxon>Archaea</taxon>
        <taxon>Methanobacteriati</taxon>
        <taxon>Methanobacteriota</taxon>
        <taxon>Stenosarchaea group</taxon>
        <taxon>Halobacteria</taxon>
        <taxon>Halobacteriales</taxon>
        <taxon>Natronomonadaceae</taxon>
        <taxon>Halomarina</taxon>
    </lineage>
</organism>
<dbReference type="EMBL" id="JBHSQH010000001">
    <property type="protein sequence ID" value="MFC5971701.1"/>
    <property type="molecule type" value="Genomic_DNA"/>
</dbReference>
<dbReference type="Proteomes" id="UP001596099">
    <property type="component" value="Unassembled WGS sequence"/>
</dbReference>
<feature type="domain" description="Thaumarchaeal output" evidence="1">
    <location>
        <begin position="29"/>
        <end position="180"/>
    </location>
</feature>
<sequence>MSVVSSRTLRLVAELAEESEEAYRPTVVDGVVVYRSAERILSDDERPHEALEALAERGILDRTFDGKVYLCPECESEEMTFTTACPDCGSTHVVEREFIECEGCDRAAPAAAFERDDSEIVCHECNSTMTADSVERSRQYVCEACGEDTELPLNALQCTADEFLSAPTEAIERVLYSYELGANGQEWLEEQLRARRVVAEELASRGYNVEEEATVTGRSGTDHHLHVHAADDLLGERLVATVHELPLTEDVVGLIDAAADLDARPILVSTLGTVSVEVADRAEREEVTILTVDDDGTVSRSYEVTEDLTDAPSFIERITTALR</sequence>
<gene>
    <name evidence="2" type="ORF">ACFPYI_10190</name>
</gene>
<dbReference type="Pfam" id="PF18551">
    <property type="entry name" value="TackOD1"/>
    <property type="match status" value="1"/>
</dbReference>
<evidence type="ECO:0000313" key="3">
    <source>
        <dbReference type="Proteomes" id="UP001596099"/>
    </source>
</evidence>
<proteinExistence type="predicted"/>
<protein>
    <recommendedName>
        <fullName evidence="1">Thaumarchaeal output domain-containing protein</fullName>
    </recommendedName>
</protein>
<dbReference type="AlphaFoldDB" id="A0ABD5RMQ0"/>
<accession>A0ABD5RMQ0</accession>
<evidence type="ECO:0000313" key="2">
    <source>
        <dbReference type="EMBL" id="MFC5971701.1"/>
    </source>
</evidence>
<evidence type="ECO:0000259" key="1">
    <source>
        <dbReference type="Pfam" id="PF18551"/>
    </source>
</evidence>
<comment type="caution">
    <text evidence="2">The sequence shown here is derived from an EMBL/GenBank/DDBJ whole genome shotgun (WGS) entry which is preliminary data.</text>
</comment>
<dbReference type="RefSeq" id="WP_247414588.1">
    <property type="nucleotide sequence ID" value="NZ_JALLGW010000001.1"/>
</dbReference>
<reference evidence="2 3" key="1">
    <citation type="journal article" date="2019" name="Int. J. Syst. Evol. Microbiol.">
        <title>The Global Catalogue of Microorganisms (GCM) 10K type strain sequencing project: providing services to taxonomists for standard genome sequencing and annotation.</title>
        <authorList>
            <consortium name="The Broad Institute Genomics Platform"/>
            <consortium name="The Broad Institute Genome Sequencing Center for Infectious Disease"/>
            <person name="Wu L."/>
            <person name="Ma J."/>
        </authorList>
    </citation>
    <scope>NUCLEOTIDE SEQUENCE [LARGE SCALE GENOMIC DNA]</scope>
    <source>
        <strain evidence="2 3">CGMCC 1.12543</strain>
    </source>
</reference>
<keyword evidence="3" id="KW-1185">Reference proteome</keyword>
<dbReference type="InterPro" id="IPR040572">
    <property type="entry name" value="TackOD1"/>
</dbReference>